<dbReference type="Proteomes" id="UP000184080">
    <property type="component" value="Unassembled WGS sequence"/>
</dbReference>
<dbReference type="AlphaFoldDB" id="A0A1M6BZV0"/>
<evidence type="ECO:0000313" key="5">
    <source>
        <dbReference type="Proteomes" id="UP000184080"/>
    </source>
</evidence>
<feature type="active site" description="Charge relay system" evidence="1">
    <location>
        <position position="273"/>
    </location>
</feature>
<evidence type="ECO:0000313" key="4">
    <source>
        <dbReference type="EMBL" id="SHI54004.1"/>
    </source>
</evidence>
<feature type="binding site" evidence="2">
    <location>
        <position position="92"/>
    </location>
    <ligand>
        <name>substrate</name>
    </ligand>
</feature>
<keyword evidence="5" id="KW-1185">Reference proteome</keyword>
<reference evidence="4 5" key="1">
    <citation type="submission" date="2016-11" db="EMBL/GenBank/DDBJ databases">
        <authorList>
            <person name="Jaros S."/>
            <person name="Januszkiewicz K."/>
            <person name="Wedrychowicz H."/>
        </authorList>
    </citation>
    <scope>NUCLEOTIDE SEQUENCE [LARGE SCALE GENOMIC DNA]</scope>
    <source>
        <strain evidence="4 5">DSM 21864</strain>
    </source>
</reference>
<dbReference type="GO" id="GO:0052689">
    <property type="term" value="F:carboxylic ester hydrolase activity"/>
    <property type="evidence" value="ECO:0007669"/>
    <property type="project" value="TreeGrafter"/>
</dbReference>
<dbReference type="OrthoDB" id="9770528at2"/>
<evidence type="ECO:0000259" key="3">
    <source>
        <dbReference type="Pfam" id="PF05448"/>
    </source>
</evidence>
<protein>
    <submittedName>
        <fullName evidence="4">Cephalosporin-C deacetylase</fullName>
    </submittedName>
</protein>
<dbReference type="InterPro" id="IPR008391">
    <property type="entry name" value="AXE1_dom"/>
</dbReference>
<sequence length="319" mass="36202">MPILDMSLEELKVYKGINPCPEDFDGYWTRALKELEGVDPSVEYIPSNFKVSYADCFDMYFTGVKGARVHAKCLKPKNTSGKNPALIMFHGYRGNSGDWVEKLPYVAMGFTVVAMDCRGQGGSSEDVGGNKGTTYGGHIIRGLEDNPDNLMFRHIFLDAVELARIVMDMEDVDSERVGVTGYSQGGALTLACASLEPRIKKIAPVYPFLSDYKRVWHMDLAKDAYEELNYYFRFFDPLHEKEEEVFTKLGYIDVKNLAKYIKSEVLFTATLLDNICPPSTQFAIYNNINSKKSLRIYHDYGHENLPMTNDAVFQFMKEL</sequence>
<dbReference type="RefSeq" id="WP_073004103.1">
    <property type="nucleotide sequence ID" value="NZ_FQZO01000001.1"/>
</dbReference>
<dbReference type="PANTHER" id="PTHR40111:SF1">
    <property type="entry name" value="CEPHALOSPORIN-C DEACETYLASE"/>
    <property type="match status" value="1"/>
</dbReference>
<evidence type="ECO:0000256" key="2">
    <source>
        <dbReference type="PIRSR" id="PIRSR639069-2"/>
    </source>
</evidence>
<evidence type="ECO:0000256" key="1">
    <source>
        <dbReference type="PIRSR" id="PIRSR639069-1"/>
    </source>
</evidence>
<dbReference type="GO" id="GO:0005976">
    <property type="term" value="P:polysaccharide metabolic process"/>
    <property type="evidence" value="ECO:0007669"/>
    <property type="project" value="TreeGrafter"/>
</dbReference>
<gene>
    <name evidence="4" type="ORF">SAMN05444401_0945</name>
</gene>
<dbReference type="PANTHER" id="PTHR40111">
    <property type="entry name" value="CEPHALOSPORIN-C DEACETYLASE"/>
    <property type="match status" value="1"/>
</dbReference>
<organism evidence="4 5">
    <name type="scientific">Clostridium amylolyticum</name>
    <dbReference type="NCBI Taxonomy" id="1121298"/>
    <lineage>
        <taxon>Bacteria</taxon>
        <taxon>Bacillati</taxon>
        <taxon>Bacillota</taxon>
        <taxon>Clostridia</taxon>
        <taxon>Eubacteriales</taxon>
        <taxon>Clostridiaceae</taxon>
        <taxon>Clostridium</taxon>
    </lineage>
</organism>
<accession>A0A1M6BZV0</accession>
<feature type="domain" description="Acetyl xylan esterase" evidence="3">
    <location>
        <begin position="1"/>
        <end position="318"/>
    </location>
</feature>
<dbReference type="InterPro" id="IPR029058">
    <property type="entry name" value="AB_hydrolase_fold"/>
</dbReference>
<dbReference type="Gene3D" id="3.40.50.1820">
    <property type="entry name" value="alpha/beta hydrolase"/>
    <property type="match status" value="1"/>
</dbReference>
<feature type="active site" description="Nucleophile" evidence="1">
    <location>
        <position position="183"/>
    </location>
</feature>
<proteinExistence type="predicted"/>
<dbReference type="InterPro" id="IPR039069">
    <property type="entry name" value="CE7"/>
</dbReference>
<dbReference type="SUPFAM" id="SSF53474">
    <property type="entry name" value="alpha/beta-Hydrolases"/>
    <property type="match status" value="1"/>
</dbReference>
<dbReference type="Pfam" id="PF05448">
    <property type="entry name" value="AXE1"/>
    <property type="match status" value="1"/>
</dbReference>
<dbReference type="STRING" id="1121298.SAMN05444401_0945"/>
<dbReference type="EMBL" id="FQZO01000001">
    <property type="protein sequence ID" value="SHI54004.1"/>
    <property type="molecule type" value="Genomic_DNA"/>
</dbReference>
<feature type="active site" description="Charge relay system" evidence="1">
    <location>
        <position position="302"/>
    </location>
</feature>
<name>A0A1M6BZV0_9CLOT</name>